<reference evidence="3" key="2">
    <citation type="journal article" date="2013" name="G3 (Bethesda)">
        <title>Genomes of Ashbya fungi isolated from insects reveal four mating-type loci, numerous translocations, lack of transposons, and distinct gene duplications.</title>
        <authorList>
            <person name="Dietrich F.S."/>
            <person name="Voegeli S."/>
            <person name="Kuo S."/>
            <person name="Philippsen P."/>
        </authorList>
    </citation>
    <scope>GENOME REANNOTATION</scope>
    <source>
        <strain evidence="3">ATCC 10895 / CBS 109.51 / FGSC 9923 / NRRL Y-1056</strain>
    </source>
</reference>
<proteinExistence type="predicted"/>
<dbReference type="OrthoDB" id="4068661at2759"/>
<protein>
    <submittedName>
        <fullName evidence="2">AFR060Cp</fullName>
    </submittedName>
</protein>
<accession>Q754L2</accession>
<evidence type="ECO:0000256" key="1">
    <source>
        <dbReference type="SAM" id="MobiDB-lite"/>
    </source>
</evidence>
<organism evidence="2 3">
    <name type="scientific">Eremothecium gossypii (strain ATCC 10895 / CBS 109.51 / FGSC 9923 / NRRL Y-1056)</name>
    <name type="common">Yeast</name>
    <name type="synonym">Ashbya gossypii</name>
    <dbReference type="NCBI Taxonomy" id="284811"/>
    <lineage>
        <taxon>Eukaryota</taxon>
        <taxon>Fungi</taxon>
        <taxon>Dikarya</taxon>
        <taxon>Ascomycota</taxon>
        <taxon>Saccharomycotina</taxon>
        <taxon>Saccharomycetes</taxon>
        <taxon>Saccharomycetales</taxon>
        <taxon>Saccharomycetaceae</taxon>
        <taxon>Eremothecium</taxon>
    </lineage>
</organism>
<dbReference type="KEGG" id="ago:AGOS_AFR060C"/>
<name>Q754L2_EREGS</name>
<dbReference type="Proteomes" id="UP000000591">
    <property type="component" value="Chromosome VI"/>
</dbReference>
<dbReference type="OMA" id="DWQSEKA"/>
<evidence type="ECO:0000313" key="2">
    <source>
        <dbReference type="EMBL" id="AAS53431.1"/>
    </source>
</evidence>
<dbReference type="RefSeq" id="NP_985607.1">
    <property type="nucleotide sequence ID" value="NM_210961.1"/>
</dbReference>
<keyword evidence="3" id="KW-1185">Reference proteome</keyword>
<dbReference type="AlphaFoldDB" id="Q754L2"/>
<gene>
    <name evidence="2" type="ORF">AGOS_AFR060C</name>
</gene>
<reference evidence="2 3" key="1">
    <citation type="journal article" date="2004" name="Science">
        <title>The Ashbya gossypii genome as a tool for mapping the ancient Saccharomyces cerevisiae genome.</title>
        <authorList>
            <person name="Dietrich F.S."/>
            <person name="Voegeli S."/>
            <person name="Brachat S."/>
            <person name="Lerch A."/>
            <person name="Gates K."/>
            <person name="Steiner S."/>
            <person name="Mohr C."/>
            <person name="Pohlmann R."/>
            <person name="Luedi P."/>
            <person name="Choi S."/>
            <person name="Wing R.A."/>
            <person name="Flavier A."/>
            <person name="Gaffney T.D."/>
            <person name="Philippsen P."/>
        </authorList>
    </citation>
    <scope>NUCLEOTIDE SEQUENCE [LARGE SCALE GENOMIC DNA]</scope>
    <source>
        <strain evidence="3">ATCC 10895 / CBS 109.51 / FGSC 9923 / NRRL Y-1056</strain>
    </source>
</reference>
<feature type="region of interest" description="Disordered" evidence="1">
    <location>
        <begin position="1"/>
        <end position="21"/>
    </location>
</feature>
<sequence length="202" mass="21519">MVDTHRNLARKRARGGAAEAGGAAGGSLFGRVGQQQRSAGPVGAAGLRVINGKLVRADDVGAQLREFNRAHAGTGRRARRARRVPRETRAVFSSSNYDDGAGRRRLVVSLRSGAQFLTIRNLPIGSRPERLKQVIEAQGLGRVAHLQTLDLASGSAVAEVHVAGADGVRTLQQLVQRFHGAEIDGRRVTAEISSISELQPQP</sequence>
<dbReference type="InParanoid" id="Q754L2"/>
<dbReference type="FunCoup" id="Q754L2">
    <property type="interactions" value="271"/>
</dbReference>
<evidence type="ECO:0000313" key="3">
    <source>
        <dbReference type="Proteomes" id="UP000000591"/>
    </source>
</evidence>
<dbReference type="HOGENOM" id="CLU_1294599_0_0_1"/>
<dbReference type="EMBL" id="AE016819">
    <property type="protein sequence ID" value="AAS53431.1"/>
    <property type="molecule type" value="Genomic_DNA"/>
</dbReference>
<dbReference type="GeneID" id="4621848"/>